<dbReference type="PROSITE" id="PS51318">
    <property type="entry name" value="TAT"/>
    <property type="match status" value="1"/>
</dbReference>
<dbReference type="Gene3D" id="2.60.40.380">
    <property type="entry name" value="Purple acid phosphatase-like, N-terminal"/>
    <property type="match status" value="1"/>
</dbReference>
<dbReference type="CDD" id="cd07389">
    <property type="entry name" value="MPP_PhoD"/>
    <property type="match status" value="1"/>
</dbReference>
<keyword evidence="2" id="KW-0732">Signal</keyword>
<sequence>MRRSFTRRRLLHATGLATATAASLASSAAHAADPTTSSALGMVEPPEGTPPFLHGVASGDPIPDSVVLWTRVSPTPEARPGSGAGPAVTVGWEVATDEAMTQVVQRGSVQASAESDHTVHVDPHGLRPDTVYFYRFTLDGAVSPVGRTKTAPAPNASPDSLTFGVASCANWESGFFTAYSDIARRGRSGQLDYMVFLGDYLYEYAAETHAGFGPVRLHHPAHEIVTLADYRTRYGRYRTDPELQAAHAALPWVAVWDDHEIANNNWSGGAGNHDPATEGPWDQRQAAAMRAYFEWMPVRATSPSEAGHLYRSLTFGDLVELTMMDLRTYRDQQVSWNPVAFGQEGRTMLGSEQYDWLLGKIETSQAAWNVLGNSVMFSPLNLVTLQDNATTRQVSSALTDNITGIPVNGDQWDGYSAERRALIDVLQASPANALFLTGDIHTEWAHTISKGGDIVGAELVCASVTAPNINEALHLRQGNSVTRLARQILLAGNPHCRHVDLDNHGYSYVTITREEARMHWLRVEDILRPGSPVREAVALTFRPGSGFVD</sequence>
<dbReference type="InterPro" id="IPR029052">
    <property type="entry name" value="Metallo-depent_PP-like"/>
</dbReference>
<dbReference type="InterPro" id="IPR006311">
    <property type="entry name" value="TAT_signal"/>
</dbReference>
<feature type="signal peptide" evidence="2">
    <location>
        <begin position="1"/>
        <end position="31"/>
    </location>
</feature>
<evidence type="ECO:0000313" key="5">
    <source>
        <dbReference type="EMBL" id="PZP00518.1"/>
    </source>
</evidence>
<proteinExistence type="predicted"/>
<accession>A0A2W5B511</accession>
<evidence type="ECO:0000313" key="6">
    <source>
        <dbReference type="Proteomes" id="UP000249451"/>
    </source>
</evidence>
<organism evidence="5 6">
    <name type="scientific">Corynebacterium urealyticum</name>
    <dbReference type="NCBI Taxonomy" id="43771"/>
    <lineage>
        <taxon>Bacteria</taxon>
        <taxon>Bacillati</taxon>
        <taxon>Actinomycetota</taxon>
        <taxon>Actinomycetes</taxon>
        <taxon>Mycobacteriales</taxon>
        <taxon>Corynebacteriaceae</taxon>
        <taxon>Corynebacterium</taxon>
    </lineage>
</organism>
<gene>
    <name evidence="5" type="ORF">DI609_06200</name>
</gene>
<dbReference type="AlphaFoldDB" id="A0A2W5B511"/>
<dbReference type="EMBL" id="QFNY01000125">
    <property type="protein sequence ID" value="PZP00518.1"/>
    <property type="molecule type" value="Genomic_DNA"/>
</dbReference>
<dbReference type="InterPro" id="IPR018946">
    <property type="entry name" value="PhoD-like_MPP"/>
</dbReference>
<evidence type="ECO:0000259" key="4">
    <source>
        <dbReference type="Pfam" id="PF16655"/>
    </source>
</evidence>
<feature type="domain" description="Phospholipase D N-terminal" evidence="4">
    <location>
        <begin position="54"/>
        <end position="150"/>
    </location>
</feature>
<reference evidence="5 6" key="1">
    <citation type="submission" date="2017-11" db="EMBL/GenBank/DDBJ databases">
        <title>Infants hospitalized years apart are colonized by the same room-sourced microbial strains.</title>
        <authorList>
            <person name="Brooks B."/>
            <person name="Olm M.R."/>
            <person name="Firek B.A."/>
            <person name="Baker R."/>
            <person name="Thomas B.C."/>
            <person name="Morowitz M.J."/>
            <person name="Banfield J.F."/>
        </authorList>
    </citation>
    <scope>NUCLEOTIDE SEQUENCE [LARGE SCALE GENOMIC DNA]</scope>
    <source>
        <strain evidence="5">S2_012_000_R3_87</strain>
    </source>
</reference>
<comment type="caution">
    <text evidence="5">The sequence shown here is derived from an EMBL/GenBank/DDBJ whole genome shotgun (WGS) entry which is preliminary data.</text>
</comment>
<name>A0A2W5B511_9CORY</name>
<evidence type="ECO:0000259" key="3">
    <source>
        <dbReference type="Pfam" id="PF09423"/>
    </source>
</evidence>
<evidence type="ECO:0000256" key="2">
    <source>
        <dbReference type="SAM" id="SignalP"/>
    </source>
</evidence>
<dbReference type="Proteomes" id="UP000249451">
    <property type="component" value="Unassembled WGS sequence"/>
</dbReference>
<dbReference type="PANTHER" id="PTHR43606">
    <property type="entry name" value="PHOSPHATASE, PUTATIVE (AFU_ORTHOLOGUE AFUA_6G08710)-RELATED"/>
    <property type="match status" value="1"/>
</dbReference>
<dbReference type="Pfam" id="PF16655">
    <property type="entry name" value="PhoD_N"/>
    <property type="match status" value="1"/>
</dbReference>
<protein>
    <submittedName>
        <fullName evidence="5">Phosphodiesterase</fullName>
    </submittedName>
</protein>
<dbReference type="PANTHER" id="PTHR43606:SF2">
    <property type="entry name" value="ALKALINE PHOSPHATASE FAMILY PROTEIN (AFU_ORTHOLOGUE AFUA_5G03860)"/>
    <property type="match status" value="1"/>
</dbReference>
<dbReference type="Pfam" id="PF09423">
    <property type="entry name" value="PhoD"/>
    <property type="match status" value="1"/>
</dbReference>
<dbReference type="Gene3D" id="3.60.21.70">
    <property type="entry name" value="PhoD-like phosphatase"/>
    <property type="match status" value="1"/>
</dbReference>
<feature type="region of interest" description="Disordered" evidence="1">
    <location>
        <begin position="35"/>
        <end position="56"/>
    </location>
</feature>
<feature type="chain" id="PRO_5015856480" evidence="2">
    <location>
        <begin position="32"/>
        <end position="549"/>
    </location>
</feature>
<dbReference type="InterPro" id="IPR032093">
    <property type="entry name" value="PhoD_N"/>
</dbReference>
<dbReference type="InterPro" id="IPR052900">
    <property type="entry name" value="Phospholipid_Metab_Enz"/>
</dbReference>
<evidence type="ECO:0000256" key="1">
    <source>
        <dbReference type="SAM" id="MobiDB-lite"/>
    </source>
</evidence>
<feature type="domain" description="PhoD-like phosphatase metallophosphatase" evidence="3">
    <location>
        <begin position="163"/>
        <end position="520"/>
    </location>
</feature>
<dbReference type="SUPFAM" id="SSF56300">
    <property type="entry name" value="Metallo-dependent phosphatases"/>
    <property type="match status" value="1"/>
</dbReference>
<dbReference type="InterPro" id="IPR038607">
    <property type="entry name" value="PhoD-like_sf"/>
</dbReference>